<reference evidence="1 2" key="1">
    <citation type="submission" date="2015-01" db="EMBL/GenBank/DDBJ databases">
        <title>Evolution of Trichinella species and genotypes.</title>
        <authorList>
            <person name="Korhonen P.K."/>
            <person name="Edoardo P."/>
            <person name="Giuseppe L.R."/>
            <person name="Gasser R.B."/>
        </authorList>
    </citation>
    <scope>NUCLEOTIDE SEQUENCE [LARGE SCALE GENOMIC DNA]</scope>
    <source>
        <strain evidence="1">ISS2496</strain>
    </source>
</reference>
<dbReference type="OrthoDB" id="10270240at2759"/>
<comment type="caution">
    <text evidence="1">The sequence shown here is derived from an EMBL/GenBank/DDBJ whole genome shotgun (WGS) entry which is preliminary data.</text>
</comment>
<dbReference type="AlphaFoldDB" id="A0A0V0Z6F2"/>
<dbReference type="EMBL" id="JYDQ01000368">
    <property type="protein sequence ID" value="KRY08064.1"/>
    <property type="molecule type" value="Genomic_DNA"/>
</dbReference>
<sequence length="177" mass="20716">MEEKGDYFYTAPNLLIYRTYTALFNSTISQAEAPPIDTEGTLRNIDWLEADQTRKAEVRVRSENKRLTLTIMTRFADVNKKEQKGATHSDVSKDLISRLLLIECKCYCRYSYRVRKRRSPREDGSCLISVYSVDTAWENRNHKNLIRLIRSVSVERKRLIFNTDVEVVWIGTIRSNT</sequence>
<accession>A0A0V0Z6F2</accession>
<evidence type="ECO:0000313" key="1">
    <source>
        <dbReference type="EMBL" id="KRY08064.1"/>
    </source>
</evidence>
<evidence type="ECO:0000313" key="2">
    <source>
        <dbReference type="Proteomes" id="UP000054783"/>
    </source>
</evidence>
<protein>
    <submittedName>
        <fullName evidence="1">Uncharacterized protein</fullName>
    </submittedName>
</protein>
<name>A0A0V0Z6F2_9BILA</name>
<gene>
    <name evidence="1" type="ORF">T12_3711</name>
</gene>
<organism evidence="1 2">
    <name type="scientific">Trichinella patagoniensis</name>
    <dbReference type="NCBI Taxonomy" id="990121"/>
    <lineage>
        <taxon>Eukaryota</taxon>
        <taxon>Metazoa</taxon>
        <taxon>Ecdysozoa</taxon>
        <taxon>Nematoda</taxon>
        <taxon>Enoplea</taxon>
        <taxon>Dorylaimia</taxon>
        <taxon>Trichinellida</taxon>
        <taxon>Trichinellidae</taxon>
        <taxon>Trichinella</taxon>
    </lineage>
</organism>
<keyword evidence="2" id="KW-1185">Reference proteome</keyword>
<dbReference type="Proteomes" id="UP000054783">
    <property type="component" value="Unassembled WGS sequence"/>
</dbReference>
<proteinExistence type="predicted"/>